<dbReference type="Proteomes" id="UP000635565">
    <property type="component" value="Unassembled WGS sequence"/>
</dbReference>
<dbReference type="Pfam" id="PF00578">
    <property type="entry name" value="AhpC-TSA"/>
    <property type="match status" value="1"/>
</dbReference>
<feature type="domain" description="Thioredoxin" evidence="1">
    <location>
        <begin position="3"/>
        <end position="187"/>
    </location>
</feature>
<dbReference type="InterPro" id="IPR000866">
    <property type="entry name" value="AhpC/TSA"/>
</dbReference>
<dbReference type="Gene3D" id="3.40.30.10">
    <property type="entry name" value="Glutaredoxin"/>
    <property type="match status" value="1"/>
</dbReference>
<dbReference type="PROSITE" id="PS51352">
    <property type="entry name" value="THIOREDOXIN_2"/>
    <property type="match status" value="1"/>
</dbReference>
<comment type="caution">
    <text evidence="2">The sequence shown here is derived from an EMBL/GenBank/DDBJ whole genome shotgun (WGS) entry which is preliminary data.</text>
</comment>
<proteinExistence type="predicted"/>
<name>A0ABQ3VWK2_9CHLR</name>
<evidence type="ECO:0000259" key="1">
    <source>
        <dbReference type="PROSITE" id="PS51352"/>
    </source>
</evidence>
<sequence>MKLQTGMVAPHFEAEDVFGERIDLRAYEGKFVLLSFLRNGGCALCNLRVHQLIKRYPELYAHGLEMLAVFESPVASIKQYVTSRQDVPFPIIVDPGAQLYDLYGVEVSQEKAQASVARVGTPEIQQMIQDAAAIGYELTHEDGANFHRMPADFLIGPDQRIQRAFYSDLIGDHLSLAEIEEALSVRN</sequence>
<organism evidence="2 3">
    <name type="scientific">Dictyobacter formicarum</name>
    <dbReference type="NCBI Taxonomy" id="2778368"/>
    <lineage>
        <taxon>Bacteria</taxon>
        <taxon>Bacillati</taxon>
        <taxon>Chloroflexota</taxon>
        <taxon>Ktedonobacteria</taxon>
        <taxon>Ktedonobacterales</taxon>
        <taxon>Dictyobacteraceae</taxon>
        <taxon>Dictyobacter</taxon>
    </lineage>
</organism>
<evidence type="ECO:0000313" key="2">
    <source>
        <dbReference type="EMBL" id="GHO89666.1"/>
    </source>
</evidence>
<dbReference type="SUPFAM" id="SSF52833">
    <property type="entry name" value="Thioredoxin-like"/>
    <property type="match status" value="1"/>
</dbReference>
<dbReference type="InterPro" id="IPR036249">
    <property type="entry name" value="Thioredoxin-like_sf"/>
</dbReference>
<keyword evidence="3" id="KW-1185">Reference proteome</keyword>
<dbReference type="EMBL" id="BNJJ01000042">
    <property type="protein sequence ID" value="GHO89666.1"/>
    <property type="molecule type" value="Genomic_DNA"/>
</dbReference>
<gene>
    <name evidence="2" type="ORF">KSZ_76720</name>
</gene>
<dbReference type="CDD" id="cd02970">
    <property type="entry name" value="PRX_like2"/>
    <property type="match status" value="1"/>
</dbReference>
<reference evidence="2 3" key="1">
    <citation type="journal article" date="2021" name="Int. J. Syst. Evol. Microbiol.">
        <title>Reticulibacter mediterranei gen. nov., sp. nov., within the new family Reticulibacteraceae fam. nov., and Ktedonospora formicarum gen. nov., sp. nov., Ktedonobacter robiniae sp. nov., Dictyobacter formicarum sp. nov. and Dictyobacter arantiisoli sp. nov., belonging to the class Ktedonobacteria.</title>
        <authorList>
            <person name="Yabe S."/>
            <person name="Zheng Y."/>
            <person name="Wang C.M."/>
            <person name="Sakai Y."/>
            <person name="Abe K."/>
            <person name="Yokota A."/>
            <person name="Donadio S."/>
            <person name="Cavaletti L."/>
            <person name="Monciardini P."/>
        </authorList>
    </citation>
    <scope>NUCLEOTIDE SEQUENCE [LARGE SCALE GENOMIC DNA]</scope>
    <source>
        <strain evidence="2 3">SOSP1-9</strain>
    </source>
</reference>
<evidence type="ECO:0000313" key="3">
    <source>
        <dbReference type="Proteomes" id="UP000635565"/>
    </source>
</evidence>
<accession>A0ABQ3VWK2</accession>
<dbReference type="InterPro" id="IPR013766">
    <property type="entry name" value="Thioredoxin_domain"/>
</dbReference>
<protein>
    <submittedName>
        <fullName evidence="2">Alkyl hydroperoxide reductase</fullName>
    </submittedName>
</protein>